<dbReference type="Gene3D" id="3.20.20.70">
    <property type="entry name" value="Aldolase class I"/>
    <property type="match status" value="1"/>
</dbReference>
<evidence type="ECO:0000256" key="1">
    <source>
        <dbReference type="ARBA" id="ARBA00009743"/>
    </source>
</evidence>
<dbReference type="Gene3D" id="2.60.120.1060">
    <property type="entry name" value="NPCBM/NEW2 domain"/>
    <property type="match status" value="1"/>
</dbReference>
<keyword evidence="5" id="KW-1015">Disulfide bond</keyword>
<dbReference type="EMBL" id="QGKS01000175">
    <property type="protein sequence ID" value="PWR15662.1"/>
    <property type="molecule type" value="Genomic_DNA"/>
</dbReference>
<dbReference type="Pfam" id="PF08305">
    <property type="entry name" value="NPCBM"/>
    <property type="match status" value="1"/>
</dbReference>
<dbReference type="Gene3D" id="2.60.40.10">
    <property type="entry name" value="Immunoglobulins"/>
    <property type="match status" value="1"/>
</dbReference>
<dbReference type="Pfam" id="PF16499">
    <property type="entry name" value="Melibiase_2"/>
    <property type="match status" value="1"/>
</dbReference>
<evidence type="ECO:0000256" key="5">
    <source>
        <dbReference type="RuleBase" id="RU361168"/>
    </source>
</evidence>
<dbReference type="EC" id="3.2.1.22" evidence="5"/>
<protein>
    <recommendedName>
        <fullName evidence="5">Alpha-galactosidase</fullName>
        <ecNumber evidence="5">3.2.1.22</ecNumber>
    </recommendedName>
    <alternativeName>
        <fullName evidence="5">Melibiase</fullName>
    </alternativeName>
</protein>
<comment type="catalytic activity">
    <reaction evidence="5">
        <text>Hydrolysis of terminal, non-reducing alpha-D-galactose residues in alpha-D-galactosides, including galactose oligosaccharides, galactomannans and galactolipids.</text>
        <dbReference type="EC" id="3.2.1.22"/>
    </reaction>
</comment>
<dbReference type="CDD" id="cd14792">
    <property type="entry name" value="GH27"/>
    <property type="match status" value="1"/>
</dbReference>
<dbReference type="InterPro" id="IPR017853">
    <property type="entry name" value="GH"/>
</dbReference>
<dbReference type="AlphaFoldDB" id="A0A317DMS8"/>
<feature type="domain" description="Glycosyl hydrolase family 98 putative carbohydrate-binding module" evidence="6">
    <location>
        <begin position="658"/>
        <end position="801"/>
    </location>
</feature>
<dbReference type="SMART" id="SM00776">
    <property type="entry name" value="NPCBM"/>
    <property type="match status" value="1"/>
</dbReference>
<dbReference type="PANTHER" id="PTHR11452">
    <property type="entry name" value="ALPHA-GALACTOSIDASE/ALPHA-N-ACETYLGALACTOSAMINIDASE"/>
    <property type="match status" value="1"/>
</dbReference>
<name>A0A317DMS8_9ACTN</name>
<dbReference type="InterPro" id="IPR013783">
    <property type="entry name" value="Ig-like_fold"/>
</dbReference>
<dbReference type="InterPro" id="IPR002241">
    <property type="entry name" value="Glyco_hydro_27"/>
</dbReference>
<dbReference type="Gene3D" id="2.60.40.1180">
    <property type="entry name" value="Golgi alpha-mannosidase II"/>
    <property type="match status" value="1"/>
</dbReference>
<evidence type="ECO:0000313" key="8">
    <source>
        <dbReference type="Proteomes" id="UP000246050"/>
    </source>
</evidence>
<comment type="caution">
    <text evidence="7">The sequence shown here is derived from an EMBL/GenBank/DDBJ whole genome shotgun (WGS) entry which is preliminary data.</text>
</comment>
<dbReference type="PANTHER" id="PTHR11452:SF75">
    <property type="entry name" value="ALPHA-GALACTOSIDASE MEL1"/>
    <property type="match status" value="1"/>
</dbReference>
<dbReference type="Pfam" id="PF10633">
    <property type="entry name" value="NPCBM_assoc"/>
    <property type="match status" value="1"/>
</dbReference>
<dbReference type="SUPFAM" id="SSF51445">
    <property type="entry name" value="(Trans)glycosidases"/>
    <property type="match status" value="1"/>
</dbReference>
<dbReference type="InterPro" id="IPR008979">
    <property type="entry name" value="Galactose-bd-like_sf"/>
</dbReference>
<keyword evidence="2" id="KW-0732">Signal</keyword>
<evidence type="ECO:0000256" key="2">
    <source>
        <dbReference type="ARBA" id="ARBA00022729"/>
    </source>
</evidence>
<dbReference type="InterPro" id="IPR013785">
    <property type="entry name" value="Aldolase_TIM"/>
</dbReference>
<dbReference type="SUPFAM" id="SSF49785">
    <property type="entry name" value="Galactose-binding domain-like"/>
    <property type="match status" value="1"/>
</dbReference>
<dbReference type="InterPro" id="IPR038637">
    <property type="entry name" value="NPCBM_sf"/>
</dbReference>
<dbReference type="GO" id="GO:0004557">
    <property type="term" value="F:alpha-galactosidase activity"/>
    <property type="evidence" value="ECO:0007669"/>
    <property type="project" value="UniProtKB-EC"/>
</dbReference>
<keyword evidence="4 5" id="KW-0326">Glycosidase</keyword>
<dbReference type="Pfam" id="PF17801">
    <property type="entry name" value="Melibiase_C"/>
    <property type="match status" value="1"/>
</dbReference>
<dbReference type="InterPro" id="IPR013222">
    <property type="entry name" value="Glyco_hyd_98_carb-bd"/>
</dbReference>
<keyword evidence="3 5" id="KW-0378">Hydrolase</keyword>
<evidence type="ECO:0000313" key="7">
    <source>
        <dbReference type="EMBL" id="PWR15662.1"/>
    </source>
</evidence>
<dbReference type="InterPro" id="IPR013780">
    <property type="entry name" value="Glyco_hydro_b"/>
</dbReference>
<sequence length="801" mass="83625">MTGLAADRGPSATDSECPVAATLIDGCVTSTSDISSLPLKVSDSSRTVARAAPAADRAVPLQAFRAGGLAAQRHGGEVQPEHEQVQKVAGTELDAAPPHSSAAKESDVKRLVPTALLAVTVSLLTASTPAHAGPAAGTVGGAESAAQQLLSPTPYQGWNTYFGLGGNFFAESVKEVADALVSRGLARAGYDIVWLDGGWQDPEPRTAAGDLQADRTRFPNGLKPLVDYIHAKGLRAGIYTDAGPYIPGKCGLGSGGYYQRDADQFAAWEFDAVKVDFLCGIAANLDPKTVYTEFARALRNNASGRPIIFNLCNPVTSPDWGMYPEEQQSTYSWTYAPEIAQSWRTYTDVGFVGDIKFKDVLRNYDANARHPEVAGPGHYNDPDYLAPGLGMTDEEFRTQMTLWAAAAAPLVIGSDVRKLSQTSVDILTDPDMLAINQDAAGVQAVRVGPAGTTETWVKRLADGDRAVVLLNRGESPKVLTTTAASVGLSGARFTVENAWTDQITESAGTISAAVPAHGAALFRVGPAAGVPGVPHVTAGLPQVTRVGADPVPDGYVPMVAGGDEARVEVVVRNDGLRPVFAPQVGLATPAGWTVRPLSKAPSELLPGRAATFAFAVALPPSAEPGAASLTATTSYEVLGHGRLRQTTVSAVVVAPAPPDGEVVLSHHQWVSATSGWMSPTVDLSVGGWSPISMLGQVYPIGIGVASPSTVRYYVGKECSRLTAVVGLDDAVRNVGPEGATATFQVIGDGQVLFDTGVLTRDDIRQVDVDLTGVRVLDLVVGDAGDGGYNDRANWAGLNATC</sequence>
<evidence type="ECO:0000259" key="6">
    <source>
        <dbReference type="SMART" id="SM00776"/>
    </source>
</evidence>
<evidence type="ECO:0000256" key="3">
    <source>
        <dbReference type="ARBA" id="ARBA00022801"/>
    </source>
</evidence>
<dbReference type="InterPro" id="IPR041233">
    <property type="entry name" value="Melibiase_C"/>
</dbReference>
<dbReference type="OrthoDB" id="9807519at2"/>
<evidence type="ECO:0000256" key="4">
    <source>
        <dbReference type="ARBA" id="ARBA00023295"/>
    </source>
</evidence>
<gene>
    <name evidence="7" type="ORF">DKT69_09730</name>
</gene>
<organism evidence="7 8">
    <name type="scientific">Micromonospora sicca</name>
    <dbReference type="NCBI Taxonomy" id="2202420"/>
    <lineage>
        <taxon>Bacteria</taxon>
        <taxon>Bacillati</taxon>
        <taxon>Actinomycetota</taxon>
        <taxon>Actinomycetes</taxon>
        <taxon>Micromonosporales</taxon>
        <taxon>Micromonosporaceae</taxon>
        <taxon>Micromonospora</taxon>
    </lineage>
</organism>
<reference evidence="7 8" key="1">
    <citation type="submission" date="2018-05" db="EMBL/GenBank/DDBJ databases">
        <title>Micromonosporas from Atacama Desert.</title>
        <authorList>
            <person name="Carro L."/>
            <person name="Golinska P."/>
            <person name="Klenk H.-P."/>
            <person name="Goodfellow M."/>
        </authorList>
    </citation>
    <scope>NUCLEOTIDE SEQUENCE [LARGE SCALE GENOMIC DNA]</scope>
    <source>
        <strain evidence="7 8">4G51</strain>
    </source>
</reference>
<proteinExistence type="inferred from homology"/>
<dbReference type="Proteomes" id="UP000246050">
    <property type="component" value="Unassembled WGS sequence"/>
</dbReference>
<dbReference type="InterPro" id="IPR018905">
    <property type="entry name" value="A-galactase_NEW3"/>
</dbReference>
<dbReference type="SUPFAM" id="SSF51011">
    <property type="entry name" value="Glycosyl hydrolase domain"/>
    <property type="match status" value="1"/>
</dbReference>
<accession>A0A317DMS8</accession>
<dbReference type="GO" id="GO:0005975">
    <property type="term" value="P:carbohydrate metabolic process"/>
    <property type="evidence" value="ECO:0007669"/>
    <property type="project" value="InterPro"/>
</dbReference>
<comment type="similarity">
    <text evidence="1 5">Belongs to the glycosyl hydrolase 27 family.</text>
</comment>
<dbReference type="PRINTS" id="PR00740">
    <property type="entry name" value="GLHYDRLASE27"/>
</dbReference>